<dbReference type="EMBL" id="BT122586">
    <property type="protein sequence ID" value="ADE75958.1"/>
    <property type="molecule type" value="mRNA"/>
</dbReference>
<name>D5A8T9_PICSI</name>
<dbReference type="InterPro" id="IPR007612">
    <property type="entry name" value="LOR"/>
</dbReference>
<dbReference type="Pfam" id="PF04525">
    <property type="entry name" value="LOR"/>
    <property type="match status" value="1"/>
</dbReference>
<sequence>MNTTRRNGGILSNYFASASFTAGFSHCWKKSSGESRHLDALAPSVSVSSGHDDKFCVLSSPATFTVWKRSLFFHGNGFTVFASSGNVVFRVEDYSSHVKHKLILMDAAGNVIFTMRHKRLSFNNRWEAFRGDGHGCGKPVFSVIKSAWTLFSSKPSARVVLHPRKGHNTKLCDYQIKGRSLGERTSSFTVFCGSGEIVAQATRKQATSKIMLGDDVLSLVVQPAIDQTFIMGLLIIFNQIFTSERIGML</sequence>
<comment type="similarity">
    <text evidence="1">Belongs to the LOR family.</text>
</comment>
<proteinExistence type="evidence at transcript level"/>
<evidence type="ECO:0008006" key="3">
    <source>
        <dbReference type="Google" id="ProtNLM"/>
    </source>
</evidence>
<dbReference type="SUPFAM" id="SSF54518">
    <property type="entry name" value="Tubby C-terminal domain-like"/>
    <property type="match status" value="1"/>
</dbReference>
<dbReference type="Gene3D" id="2.40.160.200">
    <property type="entry name" value="LURP1-related"/>
    <property type="match status" value="1"/>
</dbReference>
<dbReference type="AlphaFoldDB" id="D5A8T9"/>
<dbReference type="PANTHER" id="PTHR31087:SF161">
    <property type="entry name" value="TUBBY C 2 FAMILY PROTEIN"/>
    <property type="match status" value="1"/>
</dbReference>
<accession>D5A8T9</accession>
<dbReference type="PANTHER" id="PTHR31087">
    <property type="match status" value="1"/>
</dbReference>
<reference evidence="2" key="1">
    <citation type="submission" date="2010-04" db="EMBL/GenBank/DDBJ databases">
        <authorList>
            <person name="Reid K.E."/>
            <person name="Liao N."/>
            <person name="Chan S."/>
            <person name="Docking R."/>
            <person name="Taylor G."/>
            <person name="Moore R."/>
            <person name="Mayo M."/>
            <person name="Munro S."/>
            <person name="King J."/>
            <person name="Yanchuk A."/>
            <person name="Holt R."/>
            <person name="Jones S."/>
            <person name="Marra M."/>
            <person name="Ritland C.E."/>
            <person name="Ritland K."/>
            <person name="Bohlmann J."/>
        </authorList>
    </citation>
    <scope>NUCLEOTIDE SEQUENCE</scope>
    <source>
        <tissue evidence="2">Buds collected with no treatment. Collection October 2007</tissue>
    </source>
</reference>
<dbReference type="InterPro" id="IPR038595">
    <property type="entry name" value="LOR_sf"/>
</dbReference>
<organism evidence="2">
    <name type="scientific">Picea sitchensis</name>
    <name type="common">Sitka spruce</name>
    <name type="synonym">Pinus sitchensis</name>
    <dbReference type="NCBI Taxonomy" id="3332"/>
    <lineage>
        <taxon>Eukaryota</taxon>
        <taxon>Viridiplantae</taxon>
        <taxon>Streptophyta</taxon>
        <taxon>Embryophyta</taxon>
        <taxon>Tracheophyta</taxon>
        <taxon>Spermatophyta</taxon>
        <taxon>Pinopsida</taxon>
        <taxon>Pinidae</taxon>
        <taxon>Conifers I</taxon>
        <taxon>Pinales</taxon>
        <taxon>Pinaceae</taxon>
        <taxon>Picea</taxon>
    </lineage>
</organism>
<protein>
    <recommendedName>
        <fullName evidence="3">Tubby C-terminal domain-containing protein</fullName>
    </recommendedName>
</protein>
<evidence type="ECO:0000256" key="1">
    <source>
        <dbReference type="ARBA" id="ARBA00005437"/>
    </source>
</evidence>
<evidence type="ECO:0000313" key="2">
    <source>
        <dbReference type="EMBL" id="ADE75958.1"/>
    </source>
</evidence>
<dbReference type="InterPro" id="IPR025659">
    <property type="entry name" value="Tubby-like_C"/>
</dbReference>